<dbReference type="Proteomes" id="UP000054466">
    <property type="component" value="Unassembled WGS sequence"/>
</dbReference>
<dbReference type="EMBL" id="KN847042">
    <property type="protein sequence ID" value="KIW29071.1"/>
    <property type="molecule type" value="Genomic_DNA"/>
</dbReference>
<proteinExistence type="predicted"/>
<accession>A0A0D1ZMA6</accession>
<name>A0A0D1ZMA6_9EURO</name>
<keyword evidence="2" id="KW-0812">Transmembrane</keyword>
<keyword evidence="4" id="KW-1185">Reference proteome</keyword>
<evidence type="ECO:0000313" key="4">
    <source>
        <dbReference type="Proteomes" id="UP000054466"/>
    </source>
</evidence>
<organism evidence="3 4">
    <name type="scientific">Cladophialophora immunda</name>
    <dbReference type="NCBI Taxonomy" id="569365"/>
    <lineage>
        <taxon>Eukaryota</taxon>
        <taxon>Fungi</taxon>
        <taxon>Dikarya</taxon>
        <taxon>Ascomycota</taxon>
        <taxon>Pezizomycotina</taxon>
        <taxon>Eurotiomycetes</taxon>
        <taxon>Chaetothyriomycetidae</taxon>
        <taxon>Chaetothyriales</taxon>
        <taxon>Herpotrichiellaceae</taxon>
        <taxon>Cladophialophora</taxon>
    </lineage>
</organism>
<keyword evidence="2" id="KW-0472">Membrane</keyword>
<feature type="transmembrane region" description="Helical" evidence="2">
    <location>
        <begin position="109"/>
        <end position="130"/>
    </location>
</feature>
<evidence type="ECO:0000256" key="1">
    <source>
        <dbReference type="SAM" id="MobiDB-lite"/>
    </source>
</evidence>
<dbReference type="RefSeq" id="XP_016249287.1">
    <property type="nucleotide sequence ID" value="XM_016391768.1"/>
</dbReference>
<protein>
    <submittedName>
        <fullName evidence="3">Uncharacterized protein</fullName>
    </submittedName>
</protein>
<dbReference type="GeneID" id="27344108"/>
<dbReference type="VEuPathDB" id="FungiDB:PV07_04914"/>
<gene>
    <name evidence="3" type="ORF">PV07_04914</name>
</gene>
<feature type="region of interest" description="Disordered" evidence="1">
    <location>
        <begin position="1"/>
        <end position="29"/>
    </location>
</feature>
<evidence type="ECO:0000313" key="3">
    <source>
        <dbReference type="EMBL" id="KIW29071.1"/>
    </source>
</evidence>
<dbReference type="HOGENOM" id="CLU_1927366_0_0_1"/>
<keyword evidence="2" id="KW-1133">Transmembrane helix</keyword>
<dbReference type="AlphaFoldDB" id="A0A0D1ZMA6"/>
<sequence length="131" mass="14608">MPRPRRVAQPREGQACGIRHRTSEPDHPVLSTNACAAEELAGIQTLDRPTHVAIGRSRGREDAGHIYRSGRVRYPIFEVKLGVYRINYLSKPMTEEEMRRSMPLLKLGVSLYCLGVGGLIVFLLLLLGSLV</sequence>
<reference evidence="3 4" key="1">
    <citation type="submission" date="2015-01" db="EMBL/GenBank/DDBJ databases">
        <title>The Genome Sequence of Cladophialophora immunda CBS83496.</title>
        <authorList>
            <consortium name="The Broad Institute Genomics Platform"/>
            <person name="Cuomo C."/>
            <person name="de Hoog S."/>
            <person name="Gorbushina A."/>
            <person name="Stielow B."/>
            <person name="Teixiera M."/>
            <person name="Abouelleil A."/>
            <person name="Chapman S.B."/>
            <person name="Priest M."/>
            <person name="Young S.K."/>
            <person name="Wortman J."/>
            <person name="Nusbaum C."/>
            <person name="Birren B."/>
        </authorList>
    </citation>
    <scope>NUCLEOTIDE SEQUENCE [LARGE SCALE GENOMIC DNA]</scope>
    <source>
        <strain evidence="3 4">CBS 83496</strain>
    </source>
</reference>
<evidence type="ECO:0000256" key="2">
    <source>
        <dbReference type="SAM" id="Phobius"/>
    </source>
</evidence>
<dbReference type="OrthoDB" id="10507857at2759"/>